<dbReference type="Proteomes" id="UP000249304">
    <property type="component" value="Unassembled WGS sequence"/>
</dbReference>
<dbReference type="InterPro" id="IPR032710">
    <property type="entry name" value="NTF2-like_dom_sf"/>
</dbReference>
<dbReference type="AlphaFoldDB" id="A0A2W2FCG8"/>
<evidence type="ECO:0000313" key="2">
    <source>
        <dbReference type="Proteomes" id="UP000249304"/>
    </source>
</evidence>
<evidence type="ECO:0000313" key="1">
    <source>
        <dbReference type="EMBL" id="PZG19297.1"/>
    </source>
</evidence>
<proteinExistence type="predicted"/>
<dbReference type="EMBL" id="POUD01000040">
    <property type="protein sequence ID" value="PZG19297.1"/>
    <property type="molecule type" value="Genomic_DNA"/>
</dbReference>
<organism evidence="1 2">
    <name type="scientific">Nonomuraea aridisoli</name>
    <dbReference type="NCBI Taxonomy" id="2070368"/>
    <lineage>
        <taxon>Bacteria</taxon>
        <taxon>Bacillati</taxon>
        <taxon>Actinomycetota</taxon>
        <taxon>Actinomycetes</taxon>
        <taxon>Streptosporangiales</taxon>
        <taxon>Streptosporangiaceae</taxon>
        <taxon>Nonomuraea</taxon>
    </lineage>
</organism>
<gene>
    <name evidence="1" type="ORF">C1J01_12640</name>
</gene>
<evidence type="ECO:0008006" key="3">
    <source>
        <dbReference type="Google" id="ProtNLM"/>
    </source>
</evidence>
<dbReference type="Pfam" id="PF07366">
    <property type="entry name" value="SnoaL"/>
    <property type="match status" value="1"/>
</dbReference>
<dbReference type="Gene3D" id="3.10.450.50">
    <property type="match status" value="1"/>
</dbReference>
<dbReference type="GO" id="GO:0030638">
    <property type="term" value="P:polyketide metabolic process"/>
    <property type="evidence" value="ECO:0007669"/>
    <property type="project" value="InterPro"/>
</dbReference>
<dbReference type="SUPFAM" id="SSF54427">
    <property type="entry name" value="NTF2-like"/>
    <property type="match status" value="1"/>
</dbReference>
<dbReference type="InterPro" id="IPR009959">
    <property type="entry name" value="Cyclase_SnoaL-like"/>
</dbReference>
<keyword evidence="2" id="KW-1185">Reference proteome</keyword>
<dbReference type="RefSeq" id="WP_111179137.1">
    <property type="nucleotide sequence ID" value="NZ_POUD01000040.1"/>
</dbReference>
<protein>
    <recommendedName>
        <fullName evidence="3">Ester cyclase</fullName>
    </recommendedName>
</protein>
<comment type="caution">
    <text evidence="1">The sequence shown here is derived from an EMBL/GenBank/DDBJ whole genome shotgun (WGS) entry which is preliminary data.</text>
</comment>
<sequence length="146" mass="16597">MYWDLKHRLADAVNAHDVPGVLACYSRDAVYVTPCGVAEGHDQIRWMYEQLFRAFPDFHAAAWFELGDCDNPAVTEWTYTGTHDGPFLLPDGREIAATHRRITVRATCSAHVTEGKIDSHREYYDQLELFSQLGFGLLELDRIPAP</sequence>
<name>A0A2W2FCG8_9ACTN</name>
<accession>A0A2W2FCG8</accession>
<dbReference type="OrthoDB" id="4539871at2"/>
<reference evidence="1 2" key="1">
    <citation type="submission" date="2018-01" db="EMBL/GenBank/DDBJ databases">
        <title>Draft genome sequence of Nonomuraea sp. KC333.</title>
        <authorList>
            <person name="Sahin N."/>
            <person name="Saygin H."/>
            <person name="Ay H."/>
        </authorList>
    </citation>
    <scope>NUCLEOTIDE SEQUENCE [LARGE SCALE GENOMIC DNA]</scope>
    <source>
        <strain evidence="1 2">KC333</strain>
    </source>
</reference>